<dbReference type="Gene3D" id="3.30.420.10">
    <property type="entry name" value="Ribonuclease H-like superfamily/Ribonuclease H"/>
    <property type="match status" value="1"/>
</dbReference>
<dbReference type="InterPro" id="IPR012337">
    <property type="entry name" value="RNaseH-like_sf"/>
</dbReference>
<proteinExistence type="predicted"/>
<organism evidence="4 5">
    <name type="scientific">Phyllosticta citribraziliensis</name>
    <dbReference type="NCBI Taxonomy" id="989973"/>
    <lineage>
        <taxon>Eukaryota</taxon>
        <taxon>Fungi</taxon>
        <taxon>Dikarya</taxon>
        <taxon>Ascomycota</taxon>
        <taxon>Pezizomycotina</taxon>
        <taxon>Dothideomycetes</taxon>
        <taxon>Dothideomycetes incertae sedis</taxon>
        <taxon>Botryosphaeriales</taxon>
        <taxon>Phyllostictaceae</taxon>
        <taxon>Phyllosticta</taxon>
    </lineage>
</organism>
<dbReference type="EMBL" id="JBBPEH010000001">
    <property type="protein sequence ID" value="KAK7545121.1"/>
    <property type="molecule type" value="Genomic_DNA"/>
</dbReference>
<evidence type="ECO:0000313" key="5">
    <source>
        <dbReference type="Proteomes" id="UP001360953"/>
    </source>
</evidence>
<reference evidence="4 5" key="1">
    <citation type="submission" date="2024-04" db="EMBL/GenBank/DDBJ databases">
        <title>Phyllosticta paracitricarpa is synonymous to the EU quarantine fungus P. citricarpa based on phylogenomic analyses.</title>
        <authorList>
            <consortium name="Lawrence Berkeley National Laboratory"/>
            <person name="Van ingen-buijs V.A."/>
            <person name="Van westerhoven A.C."/>
            <person name="Haridas S."/>
            <person name="Skiadas P."/>
            <person name="Martin F."/>
            <person name="Groenewald J.Z."/>
            <person name="Crous P.W."/>
            <person name="Seidl M.F."/>
        </authorList>
    </citation>
    <scope>NUCLEOTIDE SEQUENCE [LARGE SCALE GENOMIC DNA]</scope>
    <source>
        <strain evidence="4 5">CPC 17464</strain>
    </source>
</reference>
<evidence type="ECO:0000256" key="2">
    <source>
        <dbReference type="ARBA" id="ARBA00022801"/>
    </source>
</evidence>
<dbReference type="SUPFAM" id="SSF53098">
    <property type="entry name" value="Ribonuclease H-like"/>
    <property type="match status" value="1"/>
</dbReference>
<evidence type="ECO:0000313" key="4">
    <source>
        <dbReference type="EMBL" id="KAK7545121.1"/>
    </source>
</evidence>
<accession>A0ABR1MB73</accession>
<feature type="non-terminal residue" evidence="4">
    <location>
        <position position="232"/>
    </location>
</feature>
<dbReference type="CDD" id="cd06141">
    <property type="entry name" value="WRN_exo"/>
    <property type="match status" value="1"/>
</dbReference>
<keyword evidence="5" id="KW-1185">Reference proteome</keyword>
<dbReference type="Proteomes" id="UP001360953">
    <property type="component" value="Unassembled WGS sequence"/>
</dbReference>
<evidence type="ECO:0000256" key="1">
    <source>
        <dbReference type="ARBA" id="ARBA00022722"/>
    </source>
</evidence>
<dbReference type="InterPro" id="IPR002562">
    <property type="entry name" value="3'-5'_exonuclease_dom"/>
</dbReference>
<evidence type="ECO:0000259" key="3">
    <source>
        <dbReference type="Pfam" id="PF01612"/>
    </source>
</evidence>
<keyword evidence="1" id="KW-0540">Nuclease</keyword>
<feature type="domain" description="3'-5' exonuclease" evidence="3">
    <location>
        <begin position="26"/>
        <end position="212"/>
    </location>
</feature>
<name>A0ABR1MB73_9PEZI</name>
<dbReference type="InterPro" id="IPR036397">
    <property type="entry name" value="RNaseH_sf"/>
</dbReference>
<dbReference type="PANTHER" id="PTHR13620">
    <property type="entry name" value="3-5 EXONUCLEASE"/>
    <property type="match status" value="1"/>
</dbReference>
<keyword evidence="2" id="KW-0378">Hydrolase</keyword>
<dbReference type="GeneID" id="92029613"/>
<dbReference type="InterPro" id="IPR051132">
    <property type="entry name" value="3-5_Exonuclease_domain"/>
</dbReference>
<gene>
    <name evidence="4" type="ORF">J3D65DRAFT_536654</name>
</gene>
<comment type="caution">
    <text evidence="4">The sequence shown here is derived from an EMBL/GenBank/DDBJ whole genome shotgun (WGS) entry which is preliminary data.</text>
</comment>
<dbReference type="RefSeq" id="XP_066660356.1">
    <property type="nucleotide sequence ID" value="XM_066796707.1"/>
</dbReference>
<sequence length="232" mass="26163">RSDPPQYFTHKLYRDPEGKPVTVHYCTNFKKAEELCKPFLKEKVVGFDMEWESYASPEDTIKRNISVMQVASESTVVVFHIAQFQGGNTTKELIPPSLISLIESRDVIKTGVAVWTADGKRIQKFLGLNPRGFVELSHFFHVLQNTRTASGTYPKNLCALATQIKTYIGFPLPKVGRIRCGNWSRGLNLAQVDYAAADAYAGLALYHIMNEKRKQLRPTPPHPRFAELGLPI</sequence>
<protein>
    <submittedName>
        <fullName evidence="4">Ribonuclease H-like domain-containing protein</fullName>
    </submittedName>
</protein>
<dbReference type="Pfam" id="PF01612">
    <property type="entry name" value="DNA_pol_A_exo1"/>
    <property type="match status" value="1"/>
</dbReference>
<dbReference type="PANTHER" id="PTHR13620:SF104">
    <property type="entry name" value="EXONUCLEASE 3'-5' DOMAIN-CONTAINING PROTEIN 2"/>
    <property type="match status" value="1"/>
</dbReference>
<feature type="non-terminal residue" evidence="4">
    <location>
        <position position="1"/>
    </location>
</feature>